<dbReference type="SMART" id="SM00674">
    <property type="entry name" value="CENPB"/>
    <property type="match status" value="1"/>
</dbReference>
<dbReference type="Pfam" id="PF03184">
    <property type="entry name" value="DDE_1"/>
    <property type="match status" value="1"/>
</dbReference>
<dbReference type="Pfam" id="PF03221">
    <property type="entry name" value="HTH_Tnp_Tc5"/>
    <property type="match status" value="1"/>
</dbReference>
<sequence length="265" mass="30352">MGPQTVLSAEEEKNITEWILDKAKLGFPMHPDIVNDAVQEVLQKTSKKWLKLFLKRHPDIKKRNTEIISKSCASVTEEGLHEWYSEVRAYLMEENCIDIVEDAIRIACNFVLKSGKVLGPRDLKNLYEVTDGQQKESITVLCTFTVNGDSVPPMIIYPYKELPLPVILFLDGHKSHISLEVSEFCAQKEILLYCLPPTATHIMQPCDVCFFHPLKVNWRKFVQHENQICKTISKSNFAPIFQKAFDATVHPQLVQNAFVQSLWHG</sequence>
<feature type="domain" description="HTH CENPB-type" evidence="2">
    <location>
        <begin position="1"/>
        <end position="63"/>
    </location>
</feature>
<gene>
    <name evidence="3" type="ORF">PR048_000382</name>
</gene>
<organism evidence="3 4">
    <name type="scientific">Dryococelus australis</name>
    <dbReference type="NCBI Taxonomy" id="614101"/>
    <lineage>
        <taxon>Eukaryota</taxon>
        <taxon>Metazoa</taxon>
        <taxon>Ecdysozoa</taxon>
        <taxon>Arthropoda</taxon>
        <taxon>Hexapoda</taxon>
        <taxon>Insecta</taxon>
        <taxon>Pterygota</taxon>
        <taxon>Neoptera</taxon>
        <taxon>Polyneoptera</taxon>
        <taxon>Phasmatodea</taxon>
        <taxon>Verophasmatodea</taxon>
        <taxon>Anareolatae</taxon>
        <taxon>Phasmatidae</taxon>
        <taxon>Eurycanthinae</taxon>
        <taxon>Dryococelus</taxon>
    </lineage>
</organism>
<name>A0ABQ9IF01_9NEOP</name>
<dbReference type="InterPro" id="IPR004875">
    <property type="entry name" value="DDE_SF_endonuclease_dom"/>
</dbReference>
<evidence type="ECO:0000256" key="1">
    <source>
        <dbReference type="ARBA" id="ARBA00023125"/>
    </source>
</evidence>
<keyword evidence="4" id="KW-1185">Reference proteome</keyword>
<accession>A0ABQ9IF01</accession>
<evidence type="ECO:0000313" key="3">
    <source>
        <dbReference type="EMBL" id="KAJ8895057.1"/>
    </source>
</evidence>
<reference evidence="3 4" key="1">
    <citation type="submission" date="2023-02" db="EMBL/GenBank/DDBJ databases">
        <title>LHISI_Scaffold_Assembly.</title>
        <authorList>
            <person name="Stuart O.P."/>
            <person name="Cleave R."/>
            <person name="Magrath M.J.L."/>
            <person name="Mikheyev A.S."/>
        </authorList>
    </citation>
    <scope>NUCLEOTIDE SEQUENCE [LARGE SCALE GENOMIC DNA]</scope>
    <source>
        <strain evidence="3">Daus_M_001</strain>
        <tissue evidence="3">Leg muscle</tissue>
    </source>
</reference>
<protein>
    <recommendedName>
        <fullName evidence="2">HTH CENPB-type domain-containing protein</fullName>
    </recommendedName>
</protein>
<evidence type="ECO:0000259" key="2">
    <source>
        <dbReference type="PROSITE" id="PS51253"/>
    </source>
</evidence>
<comment type="caution">
    <text evidence="3">The sequence shown here is derived from an EMBL/GenBank/DDBJ whole genome shotgun (WGS) entry which is preliminary data.</text>
</comment>
<dbReference type="InterPro" id="IPR006600">
    <property type="entry name" value="HTH_CenpB_DNA-bd_dom"/>
</dbReference>
<dbReference type="PROSITE" id="PS51253">
    <property type="entry name" value="HTH_CENPB"/>
    <property type="match status" value="1"/>
</dbReference>
<dbReference type="Proteomes" id="UP001159363">
    <property type="component" value="Chromosome 1"/>
</dbReference>
<dbReference type="PANTHER" id="PTHR19303:SF74">
    <property type="entry name" value="POGO TRANSPOSABLE ELEMENT WITH KRAB DOMAIN"/>
    <property type="match status" value="1"/>
</dbReference>
<keyword evidence="1" id="KW-0238">DNA-binding</keyword>
<dbReference type="PANTHER" id="PTHR19303">
    <property type="entry name" value="TRANSPOSON"/>
    <property type="match status" value="1"/>
</dbReference>
<proteinExistence type="predicted"/>
<evidence type="ECO:0000313" key="4">
    <source>
        <dbReference type="Proteomes" id="UP001159363"/>
    </source>
</evidence>
<dbReference type="InterPro" id="IPR050863">
    <property type="entry name" value="CenT-Element_Derived"/>
</dbReference>
<dbReference type="EMBL" id="JARBHB010000001">
    <property type="protein sequence ID" value="KAJ8895057.1"/>
    <property type="molecule type" value="Genomic_DNA"/>
</dbReference>